<evidence type="ECO:0000256" key="10">
    <source>
        <dbReference type="ARBA" id="ARBA00022741"/>
    </source>
</evidence>
<evidence type="ECO:0000256" key="1">
    <source>
        <dbReference type="ARBA" id="ARBA00004245"/>
    </source>
</evidence>
<comment type="catalytic activity">
    <reaction evidence="19">
        <text>L-threonyl-[protein] + ATP = O-phospho-L-threonyl-[protein] + ADP + H(+)</text>
        <dbReference type="Rhea" id="RHEA:46608"/>
        <dbReference type="Rhea" id="RHEA-COMP:11060"/>
        <dbReference type="Rhea" id="RHEA-COMP:11605"/>
        <dbReference type="ChEBI" id="CHEBI:15378"/>
        <dbReference type="ChEBI" id="CHEBI:30013"/>
        <dbReference type="ChEBI" id="CHEBI:30616"/>
        <dbReference type="ChEBI" id="CHEBI:61977"/>
        <dbReference type="ChEBI" id="CHEBI:456216"/>
        <dbReference type="EC" id="2.7.11.1"/>
    </reaction>
</comment>
<keyword evidence="18" id="KW-0844">Vision</keyword>
<comment type="similarity">
    <text evidence="3">In the C-terminal section; belongs to the TRAFAC class myosin-kinesin ATPase superfamily. Myosin family.</text>
</comment>
<dbReference type="SMART" id="SM00220">
    <property type="entry name" value="S_TKc"/>
    <property type="match status" value="1"/>
</dbReference>
<dbReference type="InterPro" id="IPR036961">
    <property type="entry name" value="Kinesin_motor_dom_sf"/>
</dbReference>
<dbReference type="CDD" id="cd23767">
    <property type="entry name" value="IQCD"/>
    <property type="match status" value="1"/>
</dbReference>
<evidence type="ECO:0000256" key="5">
    <source>
        <dbReference type="ARBA" id="ARBA00022490"/>
    </source>
</evidence>
<dbReference type="Pfam" id="PF00069">
    <property type="entry name" value="Pkinase"/>
    <property type="match status" value="1"/>
</dbReference>
<dbReference type="PROSITE" id="PS00108">
    <property type="entry name" value="PROTEIN_KINASE_ST"/>
    <property type="match status" value="1"/>
</dbReference>
<dbReference type="PROSITE" id="PS50011">
    <property type="entry name" value="PROTEIN_KINASE_DOM"/>
    <property type="match status" value="1"/>
</dbReference>
<dbReference type="Gene3D" id="1.10.10.820">
    <property type="match status" value="1"/>
</dbReference>
<keyword evidence="7" id="KW-0716">Sensory transduction</keyword>
<feature type="domain" description="Myosin motor" evidence="26">
    <location>
        <begin position="340"/>
        <end position="1099"/>
    </location>
</feature>
<keyword evidence="5" id="KW-0963">Cytoplasm</keyword>
<dbReference type="SMART" id="SM00015">
    <property type="entry name" value="IQ"/>
    <property type="match status" value="3"/>
</dbReference>
<dbReference type="Gene3D" id="1.20.5.190">
    <property type="match status" value="2"/>
</dbReference>
<dbReference type="InterPro" id="IPR008271">
    <property type="entry name" value="Ser/Thr_kinase_AS"/>
</dbReference>
<comment type="subcellular location">
    <subcellularLocation>
        <location evidence="2">Cell projection</location>
    </subcellularLocation>
    <subcellularLocation>
        <location evidence="1">Cytoplasm</location>
        <location evidence="1">Cytoskeleton</location>
    </subcellularLocation>
</comment>
<keyword evidence="16" id="KW-0206">Cytoskeleton</keyword>
<dbReference type="InterPro" id="IPR001609">
    <property type="entry name" value="Myosin_head_motor_dom-like"/>
</dbReference>
<evidence type="ECO:0000256" key="9">
    <source>
        <dbReference type="ARBA" id="ARBA00022737"/>
    </source>
</evidence>
<evidence type="ECO:0000256" key="6">
    <source>
        <dbReference type="ARBA" id="ARBA00022527"/>
    </source>
</evidence>
<dbReference type="InterPro" id="IPR000048">
    <property type="entry name" value="IQ_motif_EF-hand-BS"/>
</dbReference>
<dbReference type="CDD" id="cd01379">
    <property type="entry name" value="MYSc_Myo3"/>
    <property type="match status" value="1"/>
</dbReference>
<evidence type="ECO:0000256" key="8">
    <source>
        <dbReference type="ARBA" id="ARBA00022679"/>
    </source>
</evidence>
<evidence type="ECO:0000256" key="21">
    <source>
        <dbReference type="PROSITE-ProRule" id="PRU00782"/>
    </source>
</evidence>
<dbReference type="InterPro" id="IPR017441">
    <property type="entry name" value="Protein_kinase_ATP_BS"/>
</dbReference>
<dbReference type="PROSITE" id="PS51456">
    <property type="entry name" value="MYOSIN_MOTOR"/>
    <property type="match status" value="1"/>
</dbReference>
<organism evidence="27 28">
    <name type="scientific">Polyplax serrata</name>
    <name type="common">Common mouse louse</name>
    <dbReference type="NCBI Taxonomy" id="468196"/>
    <lineage>
        <taxon>Eukaryota</taxon>
        <taxon>Metazoa</taxon>
        <taxon>Ecdysozoa</taxon>
        <taxon>Arthropoda</taxon>
        <taxon>Hexapoda</taxon>
        <taxon>Insecta</taxon>
        <taxon>Pterygota</taxon>
        <taxon>Neoptera</taxon>
        <taxon>Paraneoptera</taxon>
        <taxon>Psocodea</taxon>
        <taxon>Troctomorpha</taxon>
        <taxon>Phthiraptera</taxon>
        <taxon>Anoplura</taxon>
        <taxon>Polyplacidae</taxon>
        <taxon>Polyplax</taxon>
    </lineage>
</organism>
<dbReference type="InterPro" id="IPR011009">
    <property type="entry name" value="Kinase-like_dom_sf"/>
</dbReference>
<dbReference type="Proteomes" id="UP001359485">
    <property type="component" value="Unassembled WGS sequence"/>
</dbReference>
<feature type="compositionally biased region" description="Basic residues" evidence="24">
    <location>
        <begin position="1319"/>
        <end position="1328"/>
    </location>
</feature>
<dbReference type="InterPro" id="IPR027417">
    <property type="entry name" value="P-loop_NTPase"/>
</dbReference>
<dbReference type="SMART" id="SM00242">
    <property type="entry name" value="MYSc"/>
    <property type="match status" value="1"/>
</dbReference>
<keyword evidence="11" id="KW-0418">Kinase</keyword>
<evidence type="ECO:0000256" key="13">
    <source>
        <dbReference type="ARBA" id="ARBA00023123"/>
    </source>
</evidence>
<evidence type="ECO:0000256" key="2">
    <source>
        <dbReference type="ARBA" id="ARBA00004316"/>
    </source>
</evidence>
<dbReference type="PANTHER" id="PTHR46256">
    <property type="entry name" value="AGAP011099-PA"/>
    <property type="match status" value="1"/>
</dbReference>
<comment type="catalytic activity">
    <reaction evidence="20">
        <text>L-seryl-[protein] + ATP = O-phospho-L-seryl-[protein] + ADP + H(+)</text>
        <dbReference type="Rhea" id="RHEA:17989"/>
        <dbReference type="Rhea" id="RHEA-COMP:9863"/>
        <dbReference type="Rhea" id="RHEA-COMP:11604"/>
        <dbReference type="ChEBI" id="CHEBI:15378"/>
        <dbReference type="ChEBI" id="CHEBI:29999"/>
        <dbReference type="ChEBI" id="CHEBI:30616"/>
        <dbReference type="ChEBI" id="CHEBI:83421"/>
        <dbReference type="ChEBI" id="CHEBI:456216"/>
        <dbReference type="EC" id="2.7.11.1"/>
    </reaction>
</comment>
<feature type="binding site" evidence="22">
    <location>
        <position position="51"/>
    </location>
    <ligand>
        <name>ATP</name>
        <dbReference type="ChEBI" id="CHEBI:30616"/>
    </ligand>
</feature>
<keyword evidence="28" id="KW-1185">Reference proteome</keyword>
<evidence type="ECO:0000256" key="19">
    <source>
        <dbReference type="ARBA" id="ARBA00047899"/>
    </source>
</evidence>
<feature type="domain" description="Protein kinase" evidence="25">
    <location>
        <begin position="22"/>
        <end position="289"/>
    </location>
</feature>
<feature type="region of interest" description="Disordered" evidence="24">
    <location>
        <begin position="310"/>
        <end position="335"/>
    </location>
</feature>
<dbReference type="PANTHER" id="PTHR46256:SF3">
    <property type="entry name" value="MYOSIN MOTOR DOMAIN-CONTAINING PROTEIN"/>
    <property type="match status" value="1"/>
</dbReference>
<evidence type="ECO:0000256" key="20">
    <source>
        <dbReference type="ARBA" id="ARBA00048679"/>
    </source>
</evidence>
<evidence type="ECO:0000256" key="23">
    <source>
        <dbReference type="SAM" id="Coils"/>
    </source>
</evidence>
<keyword evidence="8" id="KW-0808">Transferase</keyword>
<evidence type="ECO:0000256" key="15">
    <source>
        <dbReference type="ARBA" id="ARBA00023203"/>
    </source>
</evidence>
<keyword evidence="15 21" id="KW-0009">Actin-binding</keyword>
<feature type="binding site" evidence="21">
    <location>
        <begin position="433"/>
        <end position="440"/>
    </location>
    <ligand>
        <name>ATP</name>
        <dbReference type="ChEBI" id="CHEBI:30616"/>
    </ligand>
</feature>
<evidence type="ECO:0000256" key="4">
    <source>
        <dbReference type="ARBA" id="ARBA00012513"/>
    </source>
</evidence>
<feature type="compositionally biased region" description="Polar residues" evidence="24">
    <location>
        <begin position="1203"/>
        <end position="1213"/>
    </location>
</feature>
<keyword evidence="14 21" id="KW-0505">Motor protein</keyword>
<feature type="region of interest" description="Disordered" evidence="24">
    <location>
        <begin position="1508"/>
        <end position="1533"/>
    </location>
</feature>
<evidence type="ECO:0000256" key="7">
    <source>
        <dbReference type="ARBA" id="ARBA00022606"/>
    </source>
</evidence>
<evidence type="ECO:0000256" key="11">
    <source>
        <dbReference type="ARBA" id="ARBA00022777"/>
    </source>
</evidence>
<dbReference type="InterPro" id="IPR052409">
    <property type="entry name" value="Myosin-III_kinase_activity"/>
</dbReference>
<feature type="region of interest" description="Disordered" evidence="24">
    <location>
        <begin position="1160"/>
        <end position="1232"/>
    </location>
</feature>
<keyword evidence="13 21" id="KW-0518">Myosin</keyword>
<evidence type="ECO:0000259" key="25">
    <source>
        <dbReference type="PROSITE" id="PS50011"/>
    </source>
</evidence>
<comment type="similarity">
    <text evidence="21">Belongs to the TRAFAC class myosin-kinesin ATPase superfamily. Myosin family.</text>
</comment>
<evidence type="ECO:0000256" key="22">
    <source>
        <dbReference type="PROSITE-ProRule" id="PRU10141"/>
    </source>
</evidence>
<dbReference type="Gene3D" id="1.10.510.10">
    <property type="entry name" value="Transferase(Phosphotransferase) domain 1"/>
    <property type="match status" value="1"/>
</dbReference>
<dbReference type="Gene3D" id="1.20.120.720">
    <property type="entry name" value="Myosin VI head, motor domain, U50 subdomain"/>
    <property type="match status" value="1"/>
</dbReference>
<name>A0ABR1APJ7_POLSC</name>
<proteinExistence type="inferred from homology"/>
<keyword evidence="17" id="KW-0966">Cell projection</keyword>
<dbReference type="PRINTS" id="PR00193">
    <property type="entry name" value="MYOSINHEAVY"/>
</dbReference>
<dbReference type="Gene3D" id="3.40.850.10">
    <property type="entry name" value="Kinesin motor domain"/>
    <property type="match status" value="2"/>
</dbReference>
<sequence>MAYQGLSRHINLEATPSPGDRFTLMELIGEGTYGEVFSARDNDTNRMVAIKIMENLAENIEEIQEEFLVFRDLSLHPNIPAFYGVYLKRGSSPESDQVWFVMELCSGGSITDLVQSLKERGLHLTEDHLAYVLRETVEALVYLHANHCMHRDIKGHNILLTESGRVKLVDFGVASHLSATLGKRNTSVGTPYWMAPEVIACEQQMEAWYDARCDVWSLGITAIELAEGDPPLCELHPMRALFQIPRNPPPTLSRPEDWSAEFNDFLSECLVKDLEQRPFAKELLSHPFLKRGQLVAERVRYKLQEEIRNQRNEKRKLSHPEMTMRHGKLKPDRKTRPQKMYVDDLASLDQLTEDLIVEQLKSRYEENQIYTYIGDILIAVNPFTCLKLYTEFEQVSYKGGSRLNNPPHIFAVAGAAYRNLLHERTSQAIVISGESGAGKTESANLLLKQLVFLAKAPNKSLEERILQVNQIMEAFGNARTGINANSSRFGKFLDLNLTRSGKITGANVSLYLLEQSRVVQQPEGERNFHVFYYLYDGLESEKRMHEFFLSTELRRCHSYLTEDSADPYHKKSNIEKFLQLKSAFALIGFTKEEINNVYRILAGILHLGDVVFVETASDDNTDNKSRVLDMLPLRKVSKLLGLDPDKLLEALTMSSVVTKGETITRNNSMLESGVARDATAKGLYGRLFDWLVNQINCLLCPQTDAEPLSIGLLDIFGFENFPRNSFEQLCINIANEQIQFYFNQYVFMWEQQEYMAEGIPVNLVEFSNNRPVLDMLLSRPMGLLSLLDEESRFPRSNDSSLIDMDLLLVINAKHNVFLILGIPHPCGKTIKIRSVALVENILCLIDFSTLNKFYALRFDFTDKFHANIKSKYYIRPKSNALCFGVQHYAGKVVYRADGFLEKNRNFLPPGIVQILRSSGLDTVRFLFQCPITKTGNLYSLAQDSTVFQTPPGSLEKCDSQGLSSQSRTQQTMATYFRHSLKDLLQKVVSGTPQFVRCIKPNDSRSSHYFDTAKVIRQLRYTGILETIRIRQNGFSQRIPFAEFLSRYSFLAFGWNERVAPTRDNCRLFLLRLKMDGWALGKTKVFLKYYHTEYLSKLYETQIRKIILVQSCVRRWLAKARYRRMKYERAMSAITLQRYVRGWLTRRKVDIRRQLEQQRIAAEKQLKPRGKNKKDKDKKEKDEKEKKRGWLKGKLMKKSEKESANSPKQISSEQKLSDKENEEPNELRKRQMVPNLDLGQLSLEEAAVVIQSHFRGYTVRRKYGSALEKKVKEVLVLCRDPKSAQYALEKEGLSCEDTAVIIQRCYSNLKKENPPAPKTRASKAGKKQKAPPPPGRQIILVNNKTDGTNFAQNVHLMNQEMQKQLRCNKNGIRLTDLHPTTDFVPCLRHQEVSKQRSSLGSHIPRCVAPKRIELNRRPEDSVEGEKLIQSYVKPRTAQNITIFGRGLERPPQRVLPNGLHRSELDLSQLLRRESDSVREELDTSGPYNFRMLLRPTKHLPTESLRKRKGFLPSEPQTMFIQPGDNPNKRRAQKC</sequence>
<dbReference type="PROSITE" id="PS50096">
    <property type="entry name" value="IQ"/>
    <property type="match status" value="3"/>
</dbReference>
<protein>
    <recommendedName>
        <fullName evidence="4">non-specific serine/threonine protein kinase</fullName>
        <ecNumber evidence="4">2.7.11.1</ecNumber>
    </recommendedName>
</protein>
<dbReference type="EMBL" id="JAWJWF010000046">
    <property type="protein sequence ID" value="KAK6624415.1"/>
    <property type="molecule type" value="Genomic_DNA"/>
</dbReference>
<evidence type="ECO:0000313" key="27">
    <source>
        <dbReference type="EMBL" id="KAK6624415.1"/>
    </source>
</evidence>
<keyword evidence="23" id="KW-0175">Coiled coil</keyword>
<dbReference type="Pfam" id="PF00612">
    <property type="entry name" value="IQ"/>
    <property type="match status" value="2"/>
</dbReference>
<feature type="compositionally biased region" description="Basic and acidic residues" evidence="24">
    <location>
        <begin position="318"/>
        <end position="335"/>
    </location>
</feature>
<evidence type="ECO:0000256" key="18">
    <source>
        <dbReference type="ARBA" id="ARBA00023305"/>
    </source>
</evidence>
<feature type="compositionally biased region" description="Basic and acidic residues" evidence="24">
    <location>
        <begin position="1173"/>
        <end position="1187"/>
    </location>
</feature>
<evidence type="ECO:0000256" key="17">
    <source>
        <dbReference type="ARBA" id="ARBA00023273"/>
    </source>
</evidence>
<keyword evidence="10 21" id="KW-0547">Nucleotide-binding</keyword>
<dbReference type="Gene3D" id="1.20.58.530">
    <property type="match status" value="2"/>
</dbReference>
<dbReference type="EC" id="2.7.11.1" evidence="4"/>
<evidence type="ECO:0000256" key="24">
    <source>
        <dbReference type="SAM" id="MobiDB-lite"/>
    </source>
</evidence>
<evidence type="ECO:0000256" key="14">
    <source>
        <dbReference type="ARBA" id="ARBA00023175"/>
    </source>
</evidence>
<evidence type="ECO:0000256" key="16">
    <source>
        <dbReference type="ARBA" id="ARBA00023212"/>
    </source>
</evidence>
<evidence type="ECO:0000313" key="28">
    <source>
        <dbReference type="Proteomes" id="UP001359485"/>
    </source>
</evidence>
<gene>
    <name evidence="27" type="ORF">RUM44_011274</name>
</gene>
<feature type="region of interest" description="Actin-binding" evidence="21">
    <location>
        <begin position="980"/>
        <end position="1002"/>
    </location>
</feature>
<dbReference type="InterPro" id="IPR000719">
    <property type="entry name" value="Prot_kinase_dom"/>
</dbReference>
<accession>A0ABR1APJ7</accession>
<dbReference type="CDD" id="cd06608">
    <property type="entry name" value="STKc_myosinIII_N_like"/>
    <property type="match status" value="1"/>
</dbReference>
<dbReference type="InterPro" id="IPR036083">
    <property type="entry name" value="MYSc_Myo3"/>
</dbReference>
<evidence type="ECO:0000256" key="12">
    <source>
        <dbReference type="ARBA" id="ARBA00022840"/>
    </source>
</evidence>
<dbReference type="SUPFAM" id="SSF56112">
    <property type="entry name" value="Protein kinase-like (PK-like)"/>
    <property type="match status" value="1"/>
</dbReference>
<dbReference type="Pfam" id="PF00063">
    <property type="entry name" value="Myosin_head"/>
    <property type="match status" value="2"/>
</dbReference>
<feature type="region of interest" description="Disordered" evidence="24">
    <location>
        <begin position="1310"/>
        <end position="1335"/>
    </location>
</feature>
<comment type="caution">
    <text evidence="27">The sequence shown here is derived from an EMBL/GenBank/DDBJ whole genome shotgun (WGS) entry which is preliminary data.</text>
</comment>
<evidence type="ECO:0000256" key="3">
    <source>
        <dbReference type="ARBA" id="ARBA00006998"/>
    </source>
</evidence>
<keyword evidence="9" id="KW-0677">Repeat</keyword>
<reference evidence="27 28" key="1">
    <citation type="submission" date="2023-09" db="EMBL/GenBank/DDBJ databases">
        <title>Genomes of two closely related lineages of the louse Polyplax serrata with different host specificities.</title>
        <authorList>
            <person name="Martinu J."/>
            <person name="Tarabai H."/>
            <person name="Stefka J."/>
            <person name="Hypsa V."/>
        </authorList>
    </citation>
    <scope>NUCLEOTIDE SEQUENCE [LARGE SCALE GENOMIC DNA]</scope>
    <source>
        <strain evidence="27">98ZLc_SE</strain>
    </source>
</reference>
<feature type="coiled-coil region" evidence="23">
    <location>
        <begin position="46"/>
        <end position="73"/>
    </location>
</feature>
<dbReference type="PROSITE" id="PS00107">
    <property type="entry name" value="PROTEIN_KINASE_ATP"/>
    <property type="match status" value="1"/>
</dbReference>
<evidence type="ECO:0000259" key="26">
    <source>
        <dbReference type="PROSITE" id="PS51456"/>
    </source>
</evidence>
<dbReference type="SUPFAM" id="SSF52540">
    <property type="entry name" value="P-loop containing nucleoside triphosphate hydrolases"/>
    <property type="match status" value="1"/>
</dbReference>
<dbReference type="Gene3D" id="6.20.240.20">
    <property type="match status" value="1"/>
</dbReference>
<keyword evidence="6" id="KW-0723">Serine/threonine-protein kinase</keyword>
<keyword evidence="12 21" id="KW-0067">ATP-binding</keyword>